<comment type="caution">
    <text evidence="1">The sequence shown here is derived from an EMBL/GenBank/DDBJ whole genome shotgun (WGS) entry which is preliminary data.</text>
</comment>
<dbReference type="AlphaFoldDB" id="R7ZVI2"/>
<dbReference type="STRING" id="1232681.ADIS_1577"/>
<accession>R7ZVI2</accession>
<proteinExistence type="predicted"/>
<reference evidence="1 2" key="1">
    <citation type="submission" date="2013-02" db="EMBL/GenBank/DDBJ databases">
        <title>A novel strain isolated from Lonar lake, Maharashtra, India.</title>
        <authorList>
            <person name="Singh A."/>
        </authorList>
    </citation>
    <scope>NUCLEOTIDE SEQUENCE [LARGE SCALE GENOMIC DNA]</scope>
    <source>
        <strain evidence="1 2">AK24</strain>
    </source>
</reference>
<organism evidence="1 2">
    <name type="scientific">Lunatimonas lonarensis</name>
    <dbReference type="NCBI Taxonomy" id="1232681"/>
    <lineage>
        <taxon>Bacteria</taxon>
        <taxon>Pseudomonadati</taxon>
        <taxon>Bacteroidota</taxon>
        <taxon>Cytophagia</taxon>
        <taxon>Cytophagales</taxon>
        <taxon>Cyclobacteriaceae</taxon>
    </lineage>
</organism>
<name>R7ZVI2_9BACT</name>
<dbReference type="Proteomes" id="UP000013909">
    <property type="component" value="Unassembled WGS sequence"/>
</dbReference>
<evidence type="ECO:0000313" key="2">
    <source>
        <dbReference type="Proteomes" id="UP000013909"/>
    </source>
</evidence>
<sequence>MDGGLLDNQWAGSPMAACGLALTQSAACPDVVREQPSNHLTLHIWETNMW</sequence>
<gene>
    <name evidence="1" type="ORF">ADIS_1577</name>
</gene>
<dbReference type="RefSeq" id="WP_010853720.1">
    <property type="nucleotide sequence ID" value="NZ_AQHR01000044.1"/>
</dbReference>
<evidence type="ECO:0000313" key="1">
    <source>
        <dbReference type="EMBL" id="EON78038.1"/>
    </source>
</evidence>
<dbReference type="EMBL" id="AQHR01000044">
    <property type="protein sequence ID" value="EON78038.1"/>
    <property type="molecule type" value="Genomic_DNA"/>
</dbReference>
<protein>
    <submittedName>
        <fullName evidence="1">Uncharacterized protein</fullName>
    </submittedName>
</protein>
<keyword evidence="2" id="KW-1185">Reference proteome</keyword>